<proteinExistence type="predicted"/>
<dbReference type="Pfam" id="PF22352">
    <property type="entry name" value="K319L-like_PKD"/>
    <property type="match status" value="10"/>
</dbReference>
<dbReference type="CDD" id="cd00146">
    <property type="entry name" value="PKD"/>
    <property type="match status" value="3"/>
</dbReference>
<protein>
    <submittedName>
        <fullName evidence="3">PKD domain-containing protein</fullName>
    </submittedName>
</protein>
<gene>
    <name evidence="3" type="ORF">ABR189_08545</name>
</gene>
<dbReference type="SMART" id="SM00089">
    <property type="entry name" value="PKD"/>
    <property type="match status" value="10"/>
</dbReference>
<dbReference type="SUPFAM" id="SSF51126">
    <property type="entry name" value="Pectin lyase-like"/>
    <property type="match status" value="1"/>
</dbReference>
<dbReference type="InterPro" id="IPR029058">
    <property type="entry name" value="AB_hydrolase_fold"/>
</dbReference>
<dbReference type="InterPro" id="IPR000601">
    <property type="entry name" value="PKD_dom"/>
</dbReference>
<dbReference type="PANTHER" id="PTHR46182:SF2">
    <property type="entry name" value="FI19480P1"/>
    <property type="match status" value="1"/>
</dbReference>
<dbReference type="InterPro" id="IPR012334">
    <property type="entry name" value="Pectin_lyas_fold"/>
</dbReference>
<dbReference type="Proteomes" id="UP001549749">
    <property type="component" value="Unassembled WGS sequence"/>
</dbReference>
<dbReference type="PROSITE" id="PS50093">
    <property type="entry name" value="PKD"/>
    <property type="match status" value="1"/>
</dbReference>
<dbReference type="SUPFAM" id="SSF49299">
    <property type="entry name" value="PKD domain"/>
    <property type="match status" value="10"/>
</dbReference>
<dbReference type="SUPFAM" id="SSF53474">
    <property type="entry name" value="alpha/beta-Hydrolases"/>
    <property type="match status" value="1"/>
</dbReference>
<dbReference type="InterPro" id="IPR039448">
    <property type="entry name" value="Beta_helix"/>
</dbReference>
<dbReference type="NCBIfam" id="NF012211">
    <property type="entry name" value="tand_rpt_95"/>
    <property type="match status" value="1"/>
</dbReference>
<evidence type="ECO:0000313" key="3">
    <source>
        <dbReference type="EMBL" id="MET6997416.1"/>
    </source>
</evidence>
<organism evidence="3 4">
    <name type="scientific">Chitinophaga defluvii</name>
    <dbReference type="NCBI Taxonomy" id="3163343"/>
    <lineage>
        <taxon>Bacteria</taxon>
        <taxon>Pseudomonadati</taxon>
        <taxon>Bacteroidota</taxon>
        <taxon>Chitinophagia</taxon>
        <taxon>Chitinophagales</taxon>
        <taxon>Chitinophagaceae</taxon>
        <taxon>Chitinophaga</taxon>
    </lineage>
</organism>
<dbReference type="InterPro" id="IPR011050">
    <property type="entry name" value="Pectin_lyase_fold/virulence"/>
</dbReference>
<dbReference type="InterPro" id="IPR013783">
    <property type="entry name" value="Ig-like_fold"/>
</dbReference>
<accession>A0ABV2T317</accession>
<name>A0ABV2T317_9BACT</name>
<dbReference type="SMART" id="SM00710">
    <property type="entry name" value="PbH1"/>
    <property type="match status" value="8"/>
</dbReference>
<keyword evidence="4" id="KW-1185">Reference proteome</keyword>
<dbReference type="Pfam" id="PF13229">
    <property type="entry name" value="Beta_helix"/>
    <property type="match status" value="1"/>
</dbReference>
<evidence type="ECO:0000259" key="2">
    <source>
        <dbReference type="PROSITE" id="PS50093"/>
    </source>
</evidence>
<feature type="chain" id="PRO_5047104622" evidence="1">
    <location>
        <begin position="29"/>
        <end position="1755"/>
    </location>
</feature>
<dbReference type="Gene3D" id="2.160.20.10">
    <property type="entry name" value="Single-stranded right-handed beta-helix, Pectin lyase-like"/>
    <property type="match status" value="1"/>
</dbReference>
<dbReference type="EMBL" id="JBEXAC010000001">
    <property type="protein sequence ID" value="MET6997416.1"/>
    <property type="molecule type" value="Genomic_DNA"/>
</dbReference>
<dbReference type="InterPro" id="IPR022409">
    <property type="entry name" value="PKD/Chitinase_dom"/>
</dbReference>
<dbReference type="RefSeq" id="WP_354660054.1">
    <property type="nucleotide sequence ID" value="NZ_JBEXAC010000001.1"/>
</dbReference>
<dbReference type="NCBIfam" id="NF041518">
    <property type="entry name" value="choice_anch_Q"/>
    <property type="match status" value="1"/>
</dbReference>
<dbReference type="InterPro" id="IPR035986">
    <property type="entry name" value="PKD_dom_sf"/>
</dbReference>
<dbReference type="InterPro" id="IPR006626">
    <property type="entry name" value="PbH1"/>
</dbReference>
<dbReference type="Gene3D" id="2.60.40.10">
    <property type="entry name" value="Immunoglobulins"/>
    <property type="match status" value="10"/>
</dbReference>
<evidence type="ECO:0000256" key="1">
    <source>
        <dbReference type="SAM" id="SignalP"/>
    </source>
</evidence>
<feature type="signal peptide" evidence="1">
    <location>
        <begin position="1"/>
        <end position="28"/>
    </location>
</feature>
<sequence length="1755" mass="182274">MKNRINLKTLFSAFLLALLFTLPALCFAQGDQTAISVKVTSTGATTGAWLHLPDDYNTTKENYPLIIFIHGVGEGGSDVNAVLRQGLPKLIANGAKMNFTVGGKLFKFIVISPQFYGGWANELMIQSVLDDMKARYRVDASRIYLTGLSAGGYGTWNYVASGKQYADNIAAIVPVSPAAIDVSKLNNFCNTVVAAKVPVWSFSGGGSGDASFLNNMQKFEQQYNSCNPAVKAISTVILGSGHEAATWDKAYDATHTYQNPNIYEWMLQYSKGGTTTPPANTPPVANAGNNVTITLPVASVSLDGSASTDADGTISTYKWAQISGPSTATLTTPNAAKTNANALVAGSYVFELTVTDDKGATASARVTITVNEAVTIPPPVVTLASSNISITAPANSVILDGSASSAPNSTIASYKWEKISGPAAGTLVAANAAKATVNSLVEGSYVFKLTVTNAAGVSSAANANVSVQAAPGGTPQDCNCKHVIKPGPDGGIYSNGLLQNVQPGDTICVPAGNYPYIQFFNYVGSKEKPLVFINCGGQVKVGDGGNYGLIFNQSKFFKVTGSGSADKYGFYIDGVSKPLSSGLAMGKGCTNYEAERIEIARASAGVLAKINPDCDPINQYPNFEIRDLSFHDLYVHDIVGEGLYIGNTLPNGADITCADGSVIRALPPRIYNVKIYNVITRNTGWDGIQVASAPQGVEIYNNEVYNFGVENKGSQQAGIIMGGESQGVIYNNKIIKGTGNAIEVFGTGLTKVYNNIMSDAGWDGTTGGQDAIFIDDRPTKNNYTPLQVHLFNNTIVNSKRNGIMILSTYGTVGTNNLVYNNLIVGVGSTAEGDRAYVNIMKGVDFKTSNNLYLSSLTAAGFKDLAQKDFHLVAGALAIDKGMDLTAQGVTFDIDGDGRPFGSAFDIGADEYTGGVVTNKPPVAKAGNDITITLPVNSVQLDGSASTDPDGTIKSYSWVKLSGPAATIATATAARTAVSALVAGTYVFELTVTDDKGATAKDQITVKVNPAANKPPVANAGENVTITLPVNTVQLNGSASSDPDGNIQSYSWVKTSGPAATIATPNAASTAVNGLLAGTYVFELTVTDNNNATAKSSVTVIVNPAANKPPVANAGKDQTIQLPTSSVQVDGSASTDPDGSIKSYSWVKISGPAATIATPNAVRSSITGLVAGTYVFELTVTDDQDATAKARVKVTVNDVNNQQPIADAGSNVTITLPTNSVQVDGSASNDPDGSIVSYKWVKISGPAATIATPNAATSTISGLVAGVYVFELTVTDNKNATATAQVTVTVVEANKPPVANAGSNITITLPTSTVQLNGTASTDPDGSIVGYKWAKVSGPAATIATPGAASTVVSDLVTAGTYIFELTVTDDQDATAKARVTVTVKDVANQPPVADAGINVTITLPTNTVNVDGTGSYDPDGTITSYKWVKISGPAATIAQPNAATSAISGLVAGVYVFELTVTDNKNATATARVTVTVNAVNIPPVANAGSNITITLPANTVQLDGTASTGSIVSYKWAKVSGPAATISSPGAARTAVSGLLTAGSYVFELTVTDENNATAKARVTVTVKDVPVTNDPPMADAGIDRTVSAAQEYITLDGSASTDPDGTIVKYVWQQVSGTPALQIVSPNKAVTFVTGLVPGTYQFKLTVTDDKGSTASSTVQIIVSESAEHSAFKIALFPNPATDMIRLNVNKTSTETVNVFIFSATGKLQQSFSFEPGVQIQKQIDISRLAQGIYLLQITNGKNIKEVIKFVKS</sequence>
<feature type="domain" description="PKD" evidence="2">
    <location>
        <begin position="396"/>
        <end position="474"/>
    </location>
</feature>
<dbReference type="InterPro" id="IPR026444">
    <property type="entry name" value="Secre_tail"/>
</dbReference>
<dbReference type="NCBIfam" id="TIGR04183">
    <property type="entry name" value="Por_Secre_tail"/>
    <property type="match status" value="1"/>
</dbReference>
<comment type="caution">
    <text evidence="3">The sequence shown here is derived from an EMBL/GenBank/DDBJ whole genome shotgun (WGS) entry which is preliminary data.</text>
</comment>
<keyword evidence="1" id="KW-0732">Signal</keyword>
<dbReference type="InterPro" id="IPR029865">
    <property type="entry name" value="KIAA0319-like"/>
</dbReference>
<evidence type="ECO:0000313" key="4">
    <source>
        <dbReference type="Proteomes" id="UP001549749"/>
    </source>
</evidence>
<reference evidence="3 4" key="1">
    <citation type="submission" date="2024-06" db="EMBL/GenBank/DDBJ databases">
        <title>Chitinophaga defluvii sp. nov., isolated from municipal sewage.</title>
        <authorList>
            <person name="Zhang L."/>
        </authorList>
    </citation>
    <scope>NUCLEOTIDE SEQUENCE [LARGE SCALE GENOMIC DNA]</scope>
    <source>
        <strain evidence="3 4">H8</strain>
    </source>
</reference>
<dbReference type="Gene3D" id="3.40.50.1820">
    <property type="entry name" value="alpha/beta hydrolase"/>
    <property type="match status" value="1"/>
</dbReference>
<dbReference type="PANTHER" id="PTHR46182">
    <property type="entry name" value="FI19480P1"/>
    <property type="match status" value="1"/>
</dbReference>
<dbReference type="InterPro" id="IPR059226">
    <property type="entry name" value="Choice_anch_Q_dom"/>
</dbReference>
<dbReference type="Pfam" id="PF18962">
    <property type="entry name" value="Por_Secre_tail"/>
    <property type="match status" value="1"/>
</dbReference>